<feature type="domain" description="Amidohydrolase-related" evidence="2">
    <location>
        <begin position="9"/>
        <end position="291"/>
    </location>
</feature>
<keyword evidence="4" id="KW-1185">Reference proteome</keyword>
<dbReference type="OrthoDB" id="9787654at2"/>
<dbReference type="Proteomes" id="UP000433577">
    <property type="component" value="Chromosome 3"/>
</dbReference>
<protein>
    <submittedName>
        <fullName evidence="3">Amidohydrolase family protein</fullName>
    </submittedName>
</protein>
<dbReference type="RefSeq" id="WP_158956182.1">
    <property type="nucleotide sequence ID" value="NZ_CP046915.1"/>
</dbReference>
<dbReference type="Gene3D" id="3.20.20.140">
    <property type="entry name" value="Metal-dependent hydrolases"/>
    <property type="match status" value="1"/>
</dbReference>
<evidence type="ECO:0000313" key="3">
    <source>
        <dbReference type="EMBL" id="QGZ65591.1"/>
    </source>
</evidence>
<evidence type="ECO:0000256" key="1">
    <source>
        <dbReference type="ARBA" id="ARBA00038310"/>
    </source>
</evidence>
<evidence type="ECO:0000313" key="4">
    <source>
        <dbReference type="Proteomes" id="UP000433577"/>
    </source>
</evidence>
<evidence type="ECO:0000259" key="2">
    <source>
        <dbReference type="Pfam" id="PF04909"/>
    </source>
</evidence>
<gene>
    <name evidence="3" type="ORF">FAZ98_28010</name>
</gene>
<dbReference type="AlphaFoldDB" id="A0A7Z2GPX2"/>
<reference evidence="3 4" key="1">
    <citation type="submission" date="2019-12" db="EMBL/GenBank/DDBJ databases">
        <title>Paraburkholderia acidiphila 7Q-K02 sp. nov and Paraburkholderia acidisoli DHF22 sp. nov., two strains isolated from forest soil.</title>
        <authorList>
            <person name="Gao Z."/>
            <person name="Qiu L."/>
        </authorList>
    </citation>
    <scope>NUCLEOTIDE SEQUENCE [LARGE SCALE GENOMIC DNA]</scope>
    <source>
        <strain evidence="3 4">DHF22</strain>
    </source>
</reference>
<proteinExistence type="inferred from homology"/>
<dbReference type="GO" id="GO:0016787">
    <property type="term" value="F:hydrolase activity"/>
    <property type="evidence" value="ECO:0007669"/>
    <property type="project" value="UniProtKB-KW"/>
</dbReference>
<dbReference type="PANTHER" id="PTHR43569">
    <property type="entry name" value="AMIDOHYDROLASE"/>
    <property type="match status" value="1"/>
</dbReference>
<sequence length="291" mass="32844">MESDDFAFVDAHHHLWDLEALHYAWLTDRPFEGHPSGDYSAIKRNHVVADLKAAGAPVNLIKSVHIETADGETDPVRETAWLQSVADRDGLPSGIIARGELMDAGSDAQLDRHLEYANFRGVRMLTFHGPDILGDAAFLRGFDGLRKRDLVFDMDADIAHTDKVVALAKRFPDVRIVLGHCGFPKRRTVDYFHAWRKGMKAIAQAPNIACKLSGLLMVDHQWSIESIAPWIEECIEIFGVERCMFGTNWPLDGLYADYATLVNAYRQIVADYSADERKALFQRSAESWYRI</sequence>
<dbReference type="SUPFAM" id="SSF51556">
    <property type="entry name" value="Metallo-dependent hydrolases"/>
    <property type="match status" value="1"/>
</dbReference>
<organism evidence="3 4">
    <name type="scientific">Paraburkholderia acidisoli</name>
    <dbReference type="NCBI Taxonomy" id="2571748"/>
    <lineage>
        <taxon>Bacteria</taxon>
        <taxon>Pseudomonadati</taxon>
        <taxon>Pseudomonadota</taxon>
        <taxon>Betaproteobacteria</taxon>
        <taxon>Burkholderiales</taxon>
        <taxon>Burkholderiaceae</taxon>
        <taxon>Paraburkholderia</taxon>
    </lineage>
</organism>
<accession>A0A7Z2GPX2</accession>
<dbReference type="Pfam" id="PF04909">
    <property type="entry name" value="Amidohydro_2"/>
    <property type="match status" value="1"/>
</dbReference>
<dbReference type="KEGG" id="pacs:FAZ98_28010"/>
<keyword evidence="3" id="KW-0378">Hydrolase</keyword>
<dbReference type="InterPro" id="IPR006680">
    <property type="entry name" value="Amidohydro-rel"/>
</dbReference>
<dbReference type="PANTHER" id="PTHR43569:SF1">
    <property type="entry name" value="BLL3371 PROTEIN"/>
    <property type="match status" value="1"/>
</dbReference>
<dbReference type="InterPro" id="IPR032466">
    <property type="entry name" value="Metal_Hydrolase"/>
</dbReference>
<name>A0A7Z2GPX2_9BURK</name>
<dbReference type="EMBL" id="CP046915">
    <property type="protein sequence ID" value="QGZ65591.1"/>
    <property type="molecule type" value="Genomic_DNA"/>
</dbReference>
<comment type="similarity">
    <text evidence="1">Belongs to the metallo-dependent hydrolases superfamily.</text>
</comment>
<dbReference type="InterPro" id="IPR052350">
    <property type="entry name" value="Metallo-dep_Lactonases"/>
</dbReference>